<dbReference type="InterPro" id="IPR037099">
    <property type="entry name" value="Fum_R/Succ_DH_flav-like_C_sf"/>
</dbReference>
<dbReference type="InterPro" id="IPR036188">
    <property type="entry name" value="FAD/NAD-bd_sf"/>
</dbReference>
<dbReference type="eggNOG" id="COG1053">
    <property type="taxonomic scope" value="Bacteria"/>
</dbReference>
<dbReference type="OrthoDB" id="9805351at2"/>
<evidence type="ECO:0000256" key="7">
    <source>
        <dbReference type="ARBA" id="ARBA00022642"/>
    </source>
</evidence>
<feature type="domain" description="FAD-dependent oxidoreductase 2 FAD-binding" evidence="13">
    <location>
        <begin position="20"/>
        <end position="225"/>
    </location>
</feature>
<dbReference type="InterPro" id="IPR015939">
    <property type="entry name" value="Fum_Rdtase/Succ_DH_flav-like_C"/>
</dbReference>
<evidence type="ECO:0000256" key="4">
    <source>
        <dbReference type="ARBA" id="ARBA00012173"/>
    </source>
</evidence>
<dbReference type="Pfam" id="PF02910">
    <property type="entry name" value="Succ_DH_flav_C"/>
    <property type="match status" value="1"/>
</dbReference>
<dbReference type="Gene3D" id="3.90.700.10">
    <property type="entry name" value="Succinate dehydrogenase/fumarate reductase flavoprotein, catalytic domain"/>
    <property type="match status" value="1"/>
</dbReference>
<evidence type="ECO:0000259" key="14">
    <source>
        <dbReference type="Pfam" id="PF02910"/>
    </source>
</evidence>
<evidence type="ECO:0000256" key="5">
    <source>
        <dbReference type="ARBA" id="ARBA00021901"/>
    </source>
</evidence>
<keyword evidence="6" id="KW-0285">Flavoprotein</keyword>
<gene>
    <name evidence="15" type="ORF">K1I37_07430</name>
</gene>
<evidence type="ECO:0000256" key="6">
    <source>
        <dbReference type="ARBA" id="ARBA00022630"/>
    </source>
</evidence>
<dbReference type="InterPro" id="IPR027477">
    <property type="entry name" value="Succ_DH/fumarate_Rdtase_cat_sf"/>
</dbReference>
<keyword evidence="8" id="KW-0274">FAD</keyword>
<evidence type="ECO:0000256" key="12">
    <source>
        <dbReference type="PIRSR" id="PIRSR000171-1"/>
    </source>
</evidence>
<comment type="pathway">
    <text evidence="2">Cofactor biosynthesis; NAD(+) biosynthesis; iminoaspartate from L-aspartate (oxidase route): step 1/1.</text>
</comment>
<evidence type="ECO:0000256" key="3">
    <source>
        <dbReference type="ARBA" id="ARBA00008562"/>
    </source>
</evidence>
<dbReference type="Gene3D" id="3.50.50.60">
    <property type="entry name" value="FAD/NAD(P)-binding domain"/>
    <property type="match status" value="1"/>
</dbReference>
<evidence type="ECO:0000256" key="11">
    <source>
        <dbReference type="ARBA" id="ARBA00048305"/>
    </source>
</evidence>
<dbReference type="SUPFAM" id="SSF46977">
    <property type="entry name" value="Succinate dehydrogenase/fumarate reductase flavoprotein C-terminal domain"/>
    <property type="match status" value="1"/>
</dbReference>
<comment type="catalytic activity">
    <reaction evidence="11">
        <text>L-aspartate + O2 = iminosuccinate + H2O2</text>
        <dbReference type="Rhea" id="RHEA:25876"/>
        <dbReference type="ChEBI" id="CHEBI:15379"/>
        <dbReference type="ChEBI" id="CHEBI:16240"/>
        <dbReference type="ChEBI" id="CHEBI:29991"/>
        <dbReference type="ChEBI" id="CHEBI:77875"/>
        <dbReference type="EC" id="1.4.3.16"/>
    </reaction>
    <physiologicalReaction direction="left-to-right" evidence="11">
        <dbReference type="Rhea" id="RHEA:25877"/>
    </physiologicalReaction>
</comment>
<feature type="domain" description="Fumarate reductase/succinate dehydrogenase flavoprotein-like C-terminal" evidence="14">
    <location>
        <begin position="430"/>
        <end position="531"/>
    </location>
</feature>
<evidence type="ECO:0000256" key="8">
    <source>
        <dbReference type="ARBA" id="ARBA00022827"/>
    </source>
</evidence>
<name>T0BV33_ALIAG</name>
<accession>T0BV33</accession>
<dbReference type="EMBL" id="CP080467">
    <property type="protein sequence ID" value="UNO50296.1"/>
    <property type="molecule type" value="Genomic_DNA"/>
</dbReference>
<dbReference type="InterPro" id="IPR003953">
    <property type="entry name" value="FAD-dep_OxRdtase_2_FAD-bd"/>
</dbReference>
<dbReference type="AlphaFoldDB" id="T0BV33"/>
<keyword evidence="9" id="KW-0560">Oxidoreductase</keyword>
<evidence type="ECO:0000313" key="15">
    <source>
        <dbReference type="EMBL" id="UNO50296.1"/>
    </source>
</evidence>
<dbReference type="RefSeq" id="WP_021297184.1">
    <property type="nucleotide sequence ID" value="NZ_AURB01000145.1"/>
</dbReference>
<sequence>MSRVNRLDLRKDLELNTYADVLVIGGGPAGTWSAIRAASEGASVILVDKGFCGTSGATAPSGTGVWYVEPREEARQKAMQSRYSLGGFLAEETWMRRVLDRTWENMNAIASWGYPFPLDDQGQPHLRTLQGPEYMRLMRRRVLQAGVTILDHSPATTLLVDQHGVAGASGVNIQKNQNWTIRSSAVVIATGGCAFLSKALGCNVLTGDGLLLAAEAGASMSGMEFSNAYAICPKFASVTKTAFYIWASFYHESGELIEGAGSQRGRSVIARTLLSEPVFARLDKATDEMKVWMRQAQPNFFLPFDRAGIDPFTDRFEVTLRLEGTVRGTGGIRIVNEACATDVPGLYAAGDAATRELICGGFTGGGSHNAAWAMSSGYWSGEAAAKYAKQLGSKRAARIGTPLDQASAQARSEDNLGLSTDDVVNAVQNEVMPYDRNLFRTAERLTDSLGRLDSLWHYIRHEAMPTGTALKRREAQAMTAVSRWMYHTALARKETRGMHRREDFTAPNPNQHHRLITKGLDDIRIETEPVKAPLGGVLL</sequence>
<protein>
    <recommendedName>
        <fullName evidence="5">L-aspartate oxidase</fullName>
        <ecNumber evidence="4">1.4.3.16</ecNumber>
    </recommendedName>
    <alternativeName>
        <fullName evidence="10">Quinolinate synthase B</fullName>
    </alternativeName>
</protein>
<keyword evidence="16" id="KW-1185">Reference proteome</keyword>
<dbReference type="GO" id="GO:0009435">
    <property type="term" value="P:NAD+ biosynthetic process"/>
    <property type="evidence" value="ECO:0007669"/>
    <property type="project" value="InterPro"/>
</dbReference>
<evidence type="ECO:0000259" key="13">
    <source>
        <dbReference type="Pfam" id="PF00890"/>
    </source>
</evidence>
<dbReference type="Pfam" id="PF00890">
    <property type="entry name" value="FAD_binding_2"/>
    <property type="match status" value="1"/>
</dbReference>
<dbReference type="GO" id="GO:0008734">
    <property type="term" value="F:L-aspartate oxidase activity"/>
    <property type="evidence" value="ECO:0007669"/>
    <property type="project" value="UniProtKB-EC"/>
</dbReference>
<dbReference type="PRINTS" id="PR00368">
    <property type="entry name" value="FADPNR"/>
</dbReference>
<dbReference type="Proteomes" id="UP000829401">
    <property type="component" value="Chromosome"/>
</dbReference>
<dbReference type="GO" id="GO:0033765">
    <property type="term" value="F:steroid dehydrogenase activity, acting on the CH-CH group of donors"/>
    <property type="evidence" value="ECO:0007669"/>
    <property type="project" value="UniProtKB-ARBA"/>
</dbReference>
<feature type="active site" description="Proton acceptor" evidence="12">
    <location>
        <position position="266"/>
    </location>
</feature>
<dbReference type="EC" id="1.4.3.16" evidence="4"/>
<organism evidence="15 16">
    <name type="scientific">Alicyclobacillus acidoterrestris (strain ATCC 49025 / DSM 3922 / CIP 106132 / NCIMB 13137 / GD3B)</name>
    <dbReference type="NCBI Taxonomy" id="1356854"/>
    <lineage>
        <taxon>Bacteria</taxon>
        <taxon>Bacillati</taxon>
        <taxon>Bacillota</taxon>
        <taxon>Bacilli</taxon>
        <taxon>Bacillales</taxon>
        <taxon>Alicyclobacillaceae</taxon>
        <taxon>Alicyclobacillus</taxon>
    </lineage>
</organism>
<dbReference type="SUPFAM" id="SSF51905">
    <property type="entry name" value="FAD/NAD(P)-binding domain"/>
    <property type="match status" value="1"/>
</dbReference>
<dbReference type="KEGG" id="aaco:K1I37_07430"/>
<dbReference type="PRINTS" id="PR00411">
    <property type="entry name" value="PNDRDTASEI"/>
</dbReference>
<keyword evidence="7" id="KW-0662">Pyridine nucleotide biosynthesis</keyword>
<comment type="similarity">
    <text evidence="3">Belongs to the FAD-dependent oxidoreductase 2 family. NadB subfamily.</text>
</comment>
<evidence type="ECO:0000256" key="2">
    <source>
        <dbReference type="ARBA" id="ARBA00004950"/>
    </source>
</evidence>
<proteinExistence type="inferred from homology"/>
<comment type="cofactor">
    <cofactor evidence="1">
        <name>FAD</name>
        <dbReference type="ChEBI" id="CHEBI:57692"/>
    </cofactor>
</comment>
<dbReference type="PANTHER" id="PTHR42716:SF2">
    <property type="entry name" value="L-ASPARTATE OXIDASE, CHLOROPLASTIC"/>
    <property type="match status" value="1"/>
</dbReference>
<dbReference type="Gene3D" id="1.20.58.100">
    <property type="entry name" value="Fumarate reductase/succinate dehydrogenase flavoprotein-like, C-terminal domain"/>
    <property type="match status" value="1"/>
</dbReference>
<evidence type="ECO:0000256" key="1">
    <source>
        <dbReference type="ARBA" id="ARBA00001974"/>
    </source>
</evidence>
<evidence type="ECO:0000256" key="10">
    <source>
        <dbReference type="ARBA" id="ARBA00030386"/>
    </source>
</evidence>
<dbReference type="PANTHER" id="PTHR42716">
    <property type="entry name" value="L-ASPARTATE OXIDASE"/>
    <property type="match status" value="1"/>
</dbReference>
<reference evidence="16" key="1">
    <citation type="journal article" date="2022" name="G3 (Bethesda)">
        <title>Unveiling the complete genome sequence of Alicyclobacillus acidoterrestris DSM 3922T, a taint-producing strain.</title>
        <authorList>
            <person name="Leonardo I.C."/>
            <person name="Barreto Crespo M.T."/>
            <person name="Gaspar F.B."/>
        </authorList>
    </citation>
    <scope>NUCLEOTIDE SEQUENCE [LARGE SCALE GENOMIC DNA]</scope>
    <source>
        <strain evidence="16">DSM 3922</strain>
    </source>
</reference>
<evidence type="ECO:0000313" key="16">
    <source>
        <dbReference type="Proteomes" id="UP000829401"/>
    </source>
</evidence>
<dbReference type="STRING" id="1356854.N007_10655"/>
<dbReference type="InterPro" id="IPR005288">
    <property type="entry name" value="NadB"/>
</dbReference>
<accession>A0A9E6ZM87</accession>
<dbReference type="PIRSF" id="PIRSF000171">
    <property type="entry name" value="SDHA_APRA_LASPO"/>
    <property type="match status" value="1"/>
</dbReference>
<evidence type="ECO:0000256" key="9">
    <source>
        <dbReference type="ARBA" id="ARBA00023002"/>
    </source>
</evidence>